<evidence type="ECO:0000256" key="2">
    <source>
        <dbReference type="ARBA" id="ARBA00022692"/>
    </source>
</evidence>
<evidence type="ECO:0000313" key="7">
    <source>
        <dbReference type="EMBL" id="PJE50952.1"/>
    </source>
</evidence>
<feature type="transmembrane region" description="Helical" evidence="5">
    <location>
        <begin position="290"/>
        <end position="305"/>
    </location>
</feature>
<feature type="transmembrane region" description="Helical" evidence="5">
    <location>
        <begin position="341"/>
        <end position="360"/>
    </location>
</feature>
<keyword evidence="4 5" id="KW-0472">Membrane</keyword>
<name>A0A2J0Q7A3_9BACT</name>
<feature type="transmembrane region" description="Helical" evidence="5">
    <location>
        <begin position="251"/>
        <end position="269"/>
    </location>
</feature>
<sequence>MSTKRPSLLNTIFIIHLVLFGLVITGVLSRDIVTILTIWLVFYFIWAPLEDSGAYFVRSIPFFMAIPLTPSFDQFNMWRILSAVIFLKWFFVGGLADMWPGFINFFKKPIRFLTKHEFIFLSGLLLFMATLSLTQTQDLTSGIKRVIYFINLSLVGIVLYSLILKNKDYSQRIIKNLAIPTIIVTVLGFVQLSMTYLMDIYGFMRVWGEGIECKLFGEEWCYIASWVGNTWFAYFGEQLSLRVFSIFPDSHSFPLFILFGLPSIFAIALTRATSKTGHSTKALFKTRAKWFVLWVPVILLAIILSGTRGMWLAGISTLIGSFIFATIFLRNHMHEKNVFKYLSSYILIFVLLFMVAYPIFASPQFLLNKDNSDLLSNRVRSIIDFGETSNSLRLEIWQKTFESIKKRPWLGVGIGNFPVVLEQDVTLARAGSSAHNLYLNIFAEMGMIAFMASLLFLFLMLVKMYNNYIKESDWFIKTYFASTLLFVMWGLLYLMTDIVLFDERAFLIFSSIVALTLGINNSNSAGKNWFSKFFNI</sequence>
<reference evidence="7 8" key="1">
    <citation type="submission" date="2017-09" db="EMBL/GenBank/DDBJ databases">
        <title>Depth-based differentiation of microbial function through sediment-hosted aquifers and enrichment of novel symbionts in the deep terrestrial subsurface.</title>
        <authorList>
            <person name="Probst A.J."/>
            <person name="Ladd B."/>
            <person name="Jarett J.K."/>
            <person name="Geller-Mcgrath D.E."/>
            <person name="Sieber C.M."/>
            <person name="Emerson J.B."/>
            <person name="Anantharaman K."/>
            <person name="Thomas B.C."/>
            <person name="Malmstrom R."/>
            <person name="Stieglmeier M."/>
            <person name="Klingl A."/>
            <person name="Woyke T."/>
            <person name="Ryan C.M."/>
            <person name="Banfield J.F."/>
        </authorList>
    </citation>
    <scope>NUCLEOTIDE SEQUENCE [LARGE SCALE GENOMIC DNA]</scope>
    <source>
        <strain evidence="7">CG10_big_fil_rev_8_21_14_0_10_36_16</strain>
    </source>
</reference>
<protein>
    <recommendedName>
        <fullName evidence="6">O-antigen ligase-related domain-containing protein</fullName>
    </recommendedName>
</protein>
<comment type="caution">
    <text evidence="7">The sequence shown here is derived from an EMBL/GenBank/DDBJ whole genome shotgun (WGS) entry which is preliminary data.</text>
</comment>
<comment type="subcellular location">
    <subcellularLocation>
        <location evidence="1">Membrane</location>
        <topology evidence="1">Multi-pass membrane protein</topology>
    </subcellularLocation>
</comment>
<feature type="transmembrane region" description="Helical" evidence="5">
    <location>
        <begin position="146"/>
        <end position="164"/>
    </location>
</feature>
<evidence type="ECO:0000256" key="5">
    <source>
        <dbReference type="SAM" id="Phobius"/>
    </source>
</evidence>
<gene>
    <name evidence="7" type="ORF">COV29_01590</name>
</gene>
<evidence type="ECO:0000259" key="6">
    <source>
        <dbReference type="Pfam" id="PF04932"/>
    </source>
</evidence>
<feature type="transmembrane region" description="Helical" evidence="5">
    <location>
        <begin position="437"/>
        <end position="462"/>
    </location>
</feature>
<dbReference type="GO" id="GO:0016020">
    <property type="term" value="C:membrane"/>
    <property type="evidence" value="ECO:0007669"/>
    <property type="project" value="UniProtKB-SubCell"/>
</dbReference>
<keyword evidence="3 5" id="KW-1133">Transmembrane helix</keyword>
<evidence type="ECO:0000256" key="1">
    <source>
        <dbReference type="ARBA" id="ARBA00004141"/>
    </source>
</evidence>
<dbReference type="InterPro" id="IPR007016">
    <property type="entry name" value="O-antigen_ligase-rel_domated"/>
</dbReference>
<dbReference type="AlphaFoldDB" id="A0A2J0Q7A3"/>
<dbReference type="InterPro" id="IPR051533">
    <property type="entry name" value="WaaL-like"/>
</dbReference>
<evidence type="ECO:0000256" key="3">
    <source>
        <dbReference type="ARBA" id="ARBA00022989"/>
    </source>
</evidence>
<feature type="transmembrane region" description="Helical" evidence="5">
    <location>
        <begin position="176"/>
        <end position="198"/>
    </location>
</feature>
<proteinExistence type="predicted"/>
<dbReference type="PANTHER" id="PTHR37422">
    <property type="entry name" value="TEICHURONIC ACID BIOSYNTHESIS PROTEIN TUAE"/>
    <property type="match status" value="1"/>
</dbReference>
<accession>A0A2J0Q7A3</accession>
<feature type="transmembrane region" description="Helical" evidence="5">
    <location>
        <begin position="78"/>
        <end position="106"/>
    </location>
</feature>
<dbReference type="Proteomes" id="UP000228496">
    <property type="component" value="Unassembled WGS sequence"/>
</dbReference>
<dbReference type="EMBL" id="PCXQ01000004">
    <property type="protein sequence ID" value="PJE50952.1"/>
    <property type="molecule type" value="Genomic_DNA"/>
</dbReference>
<dbReference type="PANTHER" id="PTHR37422:SF13">
    <property type="entry name" value="LIPOPOLYSACCHARIDE BIOSYNTHESIS PROTEIN PA4999-RELATED"/>
    <property type="match status" value="1"/>
</dbReference>
<evidence type="ECO:0000256" key="4">
    <source>
        <dbReference type="ARBA" id="ARBA00023136"/>
    </source>
</evidence>
<evidence type="ECO:0000313" key="8">
    <source>
        <dbReference type="Proteomes" id="UP000228496"/>
    </source>
</evidence>
<feature type="transmembrane region" description="Helical" evidence="5">
    <location>
        <begin position="56"/>
        <end position="72"/>
    </location>
</feature>
<feature type="transmembrane region" description="Helical" evidence="5">
    <location>
        <begin position="311"/>
        <end position="329"/>
    </location>
</feature>
<feature type="transmembrane region" description="Helical" evidence="5">
    <location>
        <begin position="118"/>
        <end position="134"/>
    </location>
</feature>
<feature type="transmembrane region" description="Helical" evidence="5">
    <location>
        <begin position="7"/>
        <end position="26"/>
    </location>
</feature>
<organism evidence="7 8">
    <name type="scientific">Candidatus Yanofskybacteria bacterium CG10_big_fil_rev_8_21_14_0_10_36_16</name>
    <dbReference type="NCBI Taxonomy" id="1975096"/>
    <lineage>
        <taxon>Bacteria</taxon>
        <taxon>Candidatus Yanofskyibacteriota</taxon>
    </lineage>
</organism>
<dbReference type="Pfam" id="PF04932">
    <property type="entry name" value="Wzy_C"/>
    <property type="match status" value="1"/>
</dbReference>
<keyword evidence="2 5" id="KW-0812">Transmembrane</keyword>
<feature type="transmembrane region" description="Helical" evidence="5">
    <location>
        <begin position="505"/>
        <end position="522"/>
    </location>
</feature>
<feature type="transmembrane region" description="Helical" evidence="5">
    <location>
        <begin position="32"/>
        <end position="49"/>
    </location>
</feature>
<feature type="transmembrane region" description="Helical" evidence="5">
    <location>
        <begin position="474"/>
        <end position="493"/>
    </location>
</feature>
<feature type="domain" description="O-antigen ligase-related" evidence="6">
    <location>
        <begin position="298"/>
        <end position="452"/>
    </location>
</feature>